<feature type="domain" description="PXA" evidence="9">
    <location>
        <begin position="185"/>
        <end position="360"/>
    </location>
</feature>
<protein>
    <recommendedName>
        <fullName evidence="12">MADS-box domain-containing protein</fullName>
    </recommendedName>
</protein>
<feature type="region of interest" description="Disordered" evidence="7">
    <location>
        <begin position="95"/>
        <end position="172"/>
    </location>
</feature>
<dbReference type="SMART" id="SM00432">
    <property type="entry name" value="MADS"/>
    <property type="match status" value="1"/>
</dbReference>
<feature type="compositionally biased region" description="Basic and acidic residues" evidence="7">
    <location>
        <begin position="120"/>
        <end position="132"/>
    </location>
</feature>
<dbReference type="PANTHER" id="PTHR22775">
    <property type="entry name" value="SORTING NEXIN"/>
    <property type="match status" value="1"/>
</dbReference>
<evidence type="ECO:0000256" key="3">
    <source>
        <dbReference type="ARBA" id="ARBA00023015"/>
    </source>
</evidence>
<dbReference type="PANTHER" id="PTHR22775:SF3">
    <property type="entry name" value="SORTING NEXIN-13"/>
    <property type="match status" value="1"/>
</dbReference>
<keyword evidence="11" id="KW-1185">Reference proteome</keyword>
<dbReference type="Pfam" id="PF08628">
    <property type="entry name" value="Nexin_C"/>
    <property type="match status" value="1"/>
</dbReference>
<dbReference type="GO" id="GO:0046983">
    <property type="term" value="F:protein dimerization activity"/>
    <property type="evidence" value="ECO:0007669"/>
    <property type="project" value="InterPro"/>
</dbReference>
<name>A0A507CFR1_9FUNG</name>
<evidence type="ECO:0000259" key="9">
    <source>
        <dbReference type="PROSITE" id="PS51207"/>
    </source>
</evidence>
<dbReference type="InterPro" id="IPR002100">
    <property type="entry name" value="TF_MADSbox"/>
</dbReference>
<dbReference type="SUPFAM" id="SSF55455">
    <property type="entry name" value="SRF-like"/>
    <property type="match status" value="1"/>
</dbReference>
<dbReference type="InterPro" id="IPR036879">
    <property type="entry name" value="TF_MADSbox_sf"/>
</dbReference>
<dbReference type="Proteomes" id="UP000319731">
    <property type="component" value="Unassembled WGS sequence"/>
</dbReference>
<evidence type="ECO:0000256" key="1">
    <source>
        <dbReference type="ARBA" id="ARBA00004123"/>
    </source>
</evidence>
<dbReference type="OrthoDB" id="5582218at2759"/>
<feature type="compositionally biased region" description="Basic residues" evidence="7">
    <location>
        <begin position="538"/>
        <end position="547"/>
    </location>
</feature>
<dbReference type="Pfam" id="PF02194">
    <property type="entry name" value="PXA"/>
    <property type="match status" value="1"/>
</dbReference>
<dbReference type="STRING" id="1806994.A0A507CFR1"/>
<dbReference type="InterPro" id="IPR013937">
    <property type="entry name" value="Sorting_nexin_C"/>
</dbReference>
<feature type="region of interest" description="Disordered" evidence="7">
    <location>
        <begin position="1"/>
        <end position="24"/>
    </location>
</feature>
<keyword evidence="6" id="KW-0539">Nucleus</keyword>
<feature type="domain" description="MADS-box" evidence="8">
    <location>
        <begin position="22"/>
        <end position="82"/>
    </location>
</feature>
<evidence type="ECO:0000256" key="2">
    <source>
        <dbReference type="ARBA" id="ARBA00010883"/>
    </source>
</evidence>
<dbReference type="PRINTS" id="PR00404">
    <property type="entry name" value="MADSDOMAIN"/>
</dbReference>
<dbReference type="GO" id="GO:0005634">
    <property type="term" value="C:nucleus"/>
    <property type="evidence" value="ECO:0007669"/>
    <property type="project" value="UniProtKB-SubCell"/>
</dbReference>
<evidence type="ECO:0000256" key="4">
    <source>
        <dbReference type="ARBA" id="ARBA00023125"/>
    </source>
</evidence>
<reference evidence="10 11" key="1">
    <citation type="journal article" date="2019" name="Sci. Rep.">
        <title>Comparative genomics of chytrid fungi reveal insights into the obligate biotrophic and pathogenic lifestyle of Synchytrium endobioticum.</title>
        <authorList>
            <person name="van de Vossenberg B.T.L.H."/>
            <person name="Warris S."/>
            <person name="Nguyen H.D.T."/>
            <person name="van Gent-Pelzer M.P.E."/>
            <person name="Joly D.L."/>
            <person name="van de Geest H.C."/>
            <person name="Bonants P.J.M."/>
            <person name="Smith D.S."/>
            <person name="Levesque C.A."/>
            <person name="van der Lee T.A.J."/>
        </authorList>
    </citation>
    <scope>NUCLEOTIDE SEQUENCE [LARGE SCALE GENOMIC DNA]</scope>
    <source>
        <strain evidence="10 11">JEL517</strain>
    </source>
</reference>
<feature type="region of interest" description="Disordered" evidence="7">
    <location>
        <begin position="522"/>
        <end position="594"/>
    </location>
</feature>
<comment type="caution">
    <text evidence="10">The sequence shown here is derived from an EMBL/GenBank/DDBJ whole genome shotgun (WGS) entry which is preliminary data.</text>
</comment>
<evidence type="ECO:0000259" key="8">
    <source>
        <dbReference type="PROSITE" id="PS50066"/>
    </source>
</evidence>
<gene>
    <name evidence="10" type="ORF">SmJEL517_g00394</name>
</gene>
<evidence type="ECO:0000256" key="5">
    <source>
        <dbReference type="ARBA" id="ARBA00023163"/>
    </source>
</evidence>
<proteinExistence type="inferred from homology"/>
<dbReference type="RefSeq" id="XP_031027734.1">
    <property type="nucleotide sequence ID" value="XM_031166323.1"/>
</dbReference>
<evidence type="ECO:0000256" key="7">
    <source>
        <dbReference type="SAM" id="MobiDB-lite"/>
    </source>
</evidence>
<keyword evidence="3" id="KW-0805">Transcription regulation</keyword>
<evidence type="ECO:0008006" key="12">
    <source>
        <dbReference type="Google" id="ProtNLM"/>
    </source>
</evidence>
<dbReference type="GeneID" id="42001620"/>
<dbReference type="GO" id="GO:0035091">
    <property type="term" value="F:phosphatidylinositol binding"/>
    <property type="evidence" value="ECO:0007669"/>
    <property type="project" value="TreeGrafter"/>
</dbReference>
<dbReference type="GO" id="GO:0045944">
    <property type="term" value="P:positive regulation of transcription by RNA polymerase II"/>
    <property type="evidence" value="ECO:0007669"/>
    <property type="project" value="UniProtKB-ARBA"/>
</dbReference>
<accession>A0A507CFR1</accession>
<dbReference type="PROSITE" id="PS51207">
    <property type="entry name" value="PXA"/>
    <property type="match status" value="1"/>
</dbReference>
<evidence type="ECO:0000256" key="6">
    <source>
        <dbReference type="ARBA" id="ARBA00023242"/>
    </source>
</evidence>
<keyword evidence="5" id="KW-0804">Transcription</keyword>
<dbReference type="SMART" id="SM00313">
    <property type="entry name" value="PXA"/>
    <property type="match status" value="1"/>
</dbReference>
<evidence type="ECO:0000313" key="11">
    <source>
        <dbReference type="Proteomes" id="UP000319731"/>
    </source>
</evidence>
<dbReference type="Pfam" id="PF00319">
    <property type="entry name" value="SRF-TF"/>
    <property type="match status" value="1"/>
</dbReference>
<dbReference type="AlphaFoldDB" id="A0A507CFR1"/>
<sequence>MSQKGKRPASEDASPTSGGATMPKRKFKIAQITDDHNRQVTFLKRKAGLMKKAYELSVLCDCEVSLIIFQDSKIVQYNSSDVDRILLRYTQYNEPHESRTNEDFAKLTKSNQDDMEGDSDSPRISKFDDDNSRTGMKTAEPTSSGSSSPLSSPTRQSSYTFDQEDNDPTRNIPHHVLKAIPITASAKVDEELKKVFTLFLRDYVTVWYNLISEDEDFVNAVLHTYIHLVRELERRLKVIDWVMLLTHDLPNVLRRHVNDYRMCKDKLGSTYAGGKSLEELFHGTQPHIALESPEAEEEYLRRTAEKLTQVLFPLFERKCEIVRVLLREMLGSCTLHFSFNSVSEPDYINQLLLTLLGGDEEGTETPVCSEISTPAHPYAGLGNLVKTKSSRNLSRQSLPMNPMDHRMNSRLSGESQRGLFGVLKRNRPKRTNKALVASGRITNTIVTGIKGLAHGGLERVSSSIDRIKNILPNDSKDIQNRDRRGKTTRQSTDLMMDDAWKATHALNNNSSDGGDDLIWNGGSWSVNDSNNDGDSYNKPRRKFRKQSPSRQLSSDSDWSDRVNPLNIRRRNRSNSPTKVNNNPSLTPPTWSDSALRLVNDSPRIGIITTAGPSDHMRPSPSLIPAPSFKTWEGSRTPTQEEFGVPEVKFNPPSPEQYDRNTGSDDDDEDTPLYDAQEDIQSPMGTIPDVVVEEEEADDEVGDSPTTVDLDEQQQSTGMLWEWFGELINQLHLIYQDMTSGPWRLGPIDTSRYSGLCLHEPVAELFRDVVKDVQEGIQWTRWSLVSFTRPFVRSVLSPVINRAILWGVYRCIEEDSVAGYLKNFRDSFWPDGVLATEPLPRSRIESAMTKTEVEARLKACVPPVLKTLIGQEAADDRLMLMLEALQNKEINKHLMFVMLDLVLNRLFPEL</sequence>
<feature type="region of interest" description="Disordered" evidence="7">
    <location>
        <begin position="474"/>
        <end position="493"/>
    </location>
</feature>
<dbReference type="PROSITE" id="PS50066">
    <property type="entry name" value="MADS_BOX_2"/>
    <property type="match status" value="1"/>
</dbReference>
<comment type="similarity">
    <text evidence="2">Belongs to the sorting nexin family.</text>
</comment>
<keyword evidence="4" id="KW-0238">DNA-binding</keyword>
<feature type="compositionally biased region" description="Low complexity" evidence="7">
    <location>
        <begin position="138"/>
        <end position="158"/>
    </location>
</feature>
<comment type="subcellular location">
    <subcellularLocation>
        <location evidence="1">Nucleus</location>
    </subcellularLocation>
</comment>
<feature type="compositionally biased region" description="Basic and acidic residues" evidence="7">
    <location>
        <begin position="95"/>
        <end position="106"/>
    </location>
</feature>
<dbReference type="EMBL" id="QEAO01000001">
    <property type="protein sequence ID" value="TPX38019.1"/>
    <property type="molecule type" value="Genomic_DNA"/>
</dbReference>
<dbReference type="InterPro" id="IPR003114">
    <property type="entry name" value="Phox_assoc"/>
</dbReference>
<evidence type="ECO:0000313" key="10">
    <source>
        <dbReference type="EMBL" id="TPX38019.1"/>
    </source>
</evidence>
<feature type="compositionally biased region" description="Polar residues" evidence="7">
    <location>
        <begin position="573"/>
        <end position="592"/>
    </location>
</feature>
<feature type="region of interest" description="Disordered" evidence="7">
    <location>
        <begin position="625"/>
        <end position="670"/>
    </location>
</feature>
<dbReference type="Gene3D" id="3.40.1810.10">
    <property type="entry name" value="Transcription factor, MADS-box"/>
    <property type="match status" value="1"/>
</dbReference>
<dbReference type="GO" id="GO:0003677">
    <property type="term" value="F:DNA binding"/>
    <property type="evidence" value="ECO:0007669"/>
    <property type="project" value="UniProtKB-KW"/>
</dbReference>
<organism evidence="10 11">
    <name type="scientific">Synchytrium microbalum</name>
    <dbReference type="NCBI Taxonomy" id="1806994"/>
    <lineage>
        <taxon>Eukaryota</taxon>
        <taxon>Fungi</taxon>
        <taxon>Fungi incertae sedis</taxon>
        <taxon>Chytridiomycota</taxon>
        <taxon>Chytridiomycota incertae sedis</taxon>
        <taxon>Chytridiomycetes</taxon>
        <taxon>Synchytriales</taxon>
        <taxon>Synchytriaceae</taxon>
        <taxon>Synchytrium</taxon>
    </lineage>
</organism>
<feature type="compositionally biased region" description="Polar residues" evidence="7">
    <location>
        <begin position="522"/>
        <end position="534"/>
    </location>
</feature>